<keyword evidence="1" id="KW-0472">Membrane</keyword>
<name>A0A2P2D7V1_9LEPT</name>
<gene>
    <name evidence="2" type="ORF">LPTSP1_37180</name>
</gene>
<dbReference type="RefSeq" id="WP_108930298.1">
    <property type="nucleotide sequence ID" value="NZ_BFAY01000013.1"/>
</dbReference>
<keyword evidence="1" id="KW-0812">Transmembrane</keyword>
<reference evidence="2 3" key="1">
    <citation type="submission" date="2018-02" db="EMBL/GenBank/DDBJ databases">
        <title>Novel Leptospira species isolated from soil and water in Japan.</title>
        <authorList>
            <person name="Nakao R."/>
            <person name="Masuzawa T."/>
        </authorList>
    </citation>
    <scope>NUCLEOTIDE SEQUENCE [LARGE SCALE GENOMIC DNA]</scope>
    <source>
        <strain evidence="2 3">E8</strain>
    </source>
</reference>
<dbReference type="AlphaFoldDB" id="A0A2P2D7V1"/>
<accession>A0A2P2D7V1</accession>
<sequence length="71" mass="8178">MDYVLISILIVLVWWPILGVAAYYLYNRERGSVQAITQMKDEITAVKAEVVESNKHYTEIKNTLAFKGIKM</sequence>
<evidence type="ECO:0000256" key="1">
    <source>
        <dbReference type="SAM" id="Phobius"/>
    </source>
</evidence>
<dbReference type="EMBL" id="BFAY01000013">
    <property type="protein sequence ID" value="GBF40700.1"/>
    <property type="molecule type" value="Genomic_DNA"/>
</dbReference>
<feature type="transmembrane region" description="Helical" evidence="1">
    <location>
        <begin position="6"/>
        <end position="26"/>
    </location>
</feature>
<evidence type="ECO:0000313" key="3">
    <source>
        <dbReference type="Proteomes" id="UP000245076"/>
    </source>
</evidence>
<dbReference type="Proteomes" id="UP000245076">
    <property type="component" value="Unassembled WGS sequence"/>
</dbReference>
<evidence type="ECO:0000313" key="2">
    <source>
        <dbReference type="EMBL" id="GBF40700.1"/>
    </source>
</evidence>
<keyword evidence="1" id="KW-1133">Transmembrane helix</keyword>
<comment type="caution">
    <text evidence="2">The sequence shown here is derived from an EMBL/GenBank/DDBJ whole genome shotgun (WGS) entry which is preliminary data.</text>
</comment>
<organism evidence="2 3">
    <name type="scientific">Leptospira johnsonii</name>
    <dbReference type="NCBI Taxonomy" id="1917820"/>
    <lineage>
        <taxon>Bacteria</taxon>
        <taxon>Pseudomonadati</taxon>
        <taxon>Spirochaetota</taxon>
        <taxon>Spirochaetia</taxon>
        <taxon>Leptospirales</taxon>
        <taxon>Leptospiraceae</taxon>
        <taxon>Leptospira</taxon>
    </lineage>
</organism>
<proteinExistence type="predicted"/>
<protein>
    <submittedName>
        <fullName evidence="2">Phospholipase D domain protein</fullName>
    </submittedName>
</protein>
<keyword evidence="3" id="KW-1185">Reference proteome</keyword>